<evidence type="ECO:0000313" key="3">
    <source>
        <dbReference type="Proteomes" id="UP000304912"/>
    </source>
</evidence>
<proteinExistence type="predicted"/>
<keyword evidence="3" id="KW-1185">Reference proteome</keyword>
<dbReference type="AlphaFoldDB" id="A0A5B7Y973"/>
<dbReference type="KEGG" id="salk:FBQ74_01305"/>
<keyword evidence="1" id="KW-0472">Membrane</keyword>
<evidence type="ECO:0000313" key="2">
    <source>
        <dbReference type="EMBL" id="QCZ92194.1"/>
    </source>
</evidence>
<reference evidence="2 3" key="1">
    <citation type="submission" date="2019-04" db="EMBL/GenBank/DDBJ databases">
        <title>Salinimonas iocasae sp. nov., a halophilic bacterium isolated from the outer tube casing of tubeworms in Okinawa Trough.</title>
        <authorList>
            <person name="Zhang H."/>
            <person name="Wang H."/>
            <person name="Li C."/>
        </authorList>
    </citation>
    <scope>NUCLEOTIDE SEQUENCE [LARGE SCALE GENOMIC DNA]</scope>
    <source>
        <strain evidence="2 3">KX18D6</strain>
    </source>
</reference>
<organism evidence="2 3">
    <name type="scientific">Salinimonas iocasae</name>
    <dbReference type="NCBI Taxonomy" id="2572577"/>
    <lineage>
        <taxon>Bacteria</taxon>
        <taxon>Pseudomonadati</taxon>
        <taxon>Pseudomonadota</taxon>
        <taxon>Gammaproteobacteria</taxon>
        <taxon>Alteromonadales</taxon>
        <taxon>Alteromonadaceae</taxon>
        <taxon>Alteromonas/Salinimonas group</taxon>
        <taxon>Salinimonas</taxon>
    </lineage>
</organism>
<gene>
    <name evidence="2" type="ORF">FBQ74_01305</name>
</gene>
<dbReference type="Proteomes" id="UP000304912">
    <property type="component" value="Chromosome"/>
</dbReference>
<dbReference type="OrthoDB" id="8612466at2"/>
<keyword evidence="1" id="KW-0812">Transmembrane</keyword>
<name>A0A5B7Y973_9ALTE</name>
<sequence length="197" mass="22184">MFSNFIKQFSSVLYVQIWEDRLKVTDVTNNESFDDAPIVVIQTQEKGKKVISGIGKKAANSVKENEVAINPFSHPRALLSDFYVGEKLLQHAFKNLSNIKNLRPRPKVVMHPMEKTEGGLTAIEERAFRELALGAGAIEIKIHVGKPLNIHGFQFEEFQGQKKSDPSGEEKSQYSSNVATFLVYLVIVILALWYFGD</sequence>
<feature type="transmembrane region" description="Helical" evidence="1">
    <location>
        <begin position="178"/>
        <end position="196"/>
    </location>
</feature>
<dbReference type="RefSeq" id="WP_139754956.1">
    <property type="nucleotide sequence ID" value="NZ_CP039852.1"/>
</dbReference>
<keyword evidence="1" id="KW-1133">Transmembrane helix</keyword>
<protein>
    <submittedName>
        <fullName evidence="2">Rod shape-determining protein MreB</fullName>
    </submittedName>
</protein>
<dbReference type="Gene3D" id="3.30.420.40">
    <property type="match status" value="1"/>
</dbReference>
<evidence type="ECO:0000256" key="1">
    <source>
        <dbReference type="SAM" id="Phobius"/>
    </source>
</evidence>
<dbReference type="EMBL" id="CP039852">
    <property type="protein sequence ID" value="QCZ92194.1"/>
    <property type="molecule type" value="Genomic_DNA"/>
</dbReference>
<accession>A0A5B7Y973</accession>